<reference evidence="3" key="1">
    <citation type="journal article" date="2017" name="bioRxiv">
        <title>Comparative analysis of the genomes of Stylophora pistillata and Acropora digitifera provides evidence for extensive differences between species of corals.</title>
        <authorList>
            <person name="Voolstra C.R."/>
            <person name="Li Y."/>
            <person name="Liew Y.J."/>
            <person name="Baumgarten S."/>
            <person name="Zoccola D."/>
            <person name="Flot J.-F."/>
            <person name="Tambutte S."/>
            <person name="Allemand D."/>
            <person name="Aranda M."/>
        </authorList>
    </citation>
    <scope>NUCLEOTIDE SEQUENCE [LARGE SCALE GENOMIC DNA]</scope>
</reference>
<name>A0A2B4SDT8_STYPI</name>
<keyword evidence="3" id="KW-1185">Reference proteome</keyword>
<dbReference type="EMBL" id="LSMT01000118">
    <property type="protein sequence ID" value="PFX26768.1"/>
    <property type="molecule type" value="Genomic_DNA"/>
</dbReference>
<protein>
    <submittedName>
        <fullName evidence="2">Universal stress protein YxiE</fullName>
    </submittedName>
</protein>
<evidence type="ECO:0000313" key="2">
    <source>
        <dbReference type="EMBL" id="PFX26768.1"/>
    </source>
</evidence>
<gene>
    <name evidence="2" type="primary">yxiE</name>
    <name evidence="2" type="ORF">AWC38_SpisGene8561</name>
</gene>
<accession>A0A2B4SDT8</accession>
<dbReference type="SUPFAM" id="SSF52402">
    <property type="entry name" value="Adenine nucleotide alpha hydrolases-like"/>
    <property type="match status" value="1"/>
</dbReference>
<sequence length="156" mass="17804">MSAKRKVLIAVDGSKNSDYALNWYLEKAHHEGDELIGFHVWQQKRLPTFSLKAPFQLPAEEWKEIMEESIKEVQKVENEFTTKCHSIKGKKFESESNNHPGEAIVKFAKEKEVDLIIMGTRGLSQLRRTVMGSVSDYVLHHTDKPVAVVPLKEESA</sequence>
<comment type="caution">
    <text evidence="2">The sequence shown here is derived from an EMBL/GenBank/DDBJ whole genome shotgun (WGS) entry which is preliminary data.</text>
</comment>
<dbReference type="InterPro" id="IPR006016">
    <property type="entry name" value="UspA"/>
</dbReference>
<dbReference type="STRING" id="50429.A0A2B4SDT8"/>
<evidence type="ECO:0000259" key="1">
    <source>
        <dbReference type="Pfam" id="PF00582"/>
    </source>
</evidence>
<dbReference type="AlphaFoldDB" id="A0A2B4SDT8"/>
<dbReference type="CDD" id="cd23659">
    <property type="entry name" value="USP_At3g01520-like"/>
    <property type="match status" value="1"/>
</dbReference>
<dbReference type="Gene3D" id="3.40.50.620">
    <property type="entry name" value="HUPs"/>
    <property type="match status" value="1"/>
</dbReference>
<dbReference type="OrthoDB" id="843225at2759"/>
<dbReference type="Pfam" id="PF00582">
    <property type="entry name" value="Usp"/>
    <property type="match status" value="1"/>
</dbReference>
<organism evidence="2 3">
    <name type="scientific">Stylophora pistillata</name>
    <name type="common">Smooth cauliflower coral</name>
    <dbReference type="NCBI Taxonomy" id="50429"/>
    <lineage>
        <taxon>Eukaryota</taxon>
        <taxon>Metazoa</taxon>
        <taxon>Cnidaria</taxon>
        <taxon>Anthozoa</taxon>
        <taxon>Hexacorallia</taxon>
        <taxon>Scleractinia</taxon>
        <taxon>Astrocoeniina</taxon>
        <taxon>Pocilloporidae</taxon>
        <taxon>Stylophora</taxon>
    </lineage>
</organism>
<dbReference type="InterPro" id="IPR014729">
    <property type="entry name" value="Rossmann-like_a/b/a_fold"/>
</dbReference>
<evidence type="ECO:0000313" key="3">
    <source>
        <dbReference type="Proteomes" id="UP000225706"/>
    </source>
</evidence>
<feature type="domain" description="UspA" evidence="1">
    <location>
        <begin position="5"/>
        <end position="150"/>
    </location>
</feature>
<dbReference type="PANTHER" id="PTHR46989">
    <property type="entry name" value="USP DOMAIN-CONTAINING PROTEIN"/>
    <property type="match status" value="1"/>
</dbReference>
<dbReference type="PANTHER" id="PTHR46989:SF3">
    <property type="entry name" value="USPA DOMAIN-CONTAINING PROTEIN"/>
    <property type="match status" value="1"/>
</dbReference>
<dbReference type="PRINTS" id="PR01438">
    <property type="entry name" value="UNVRSLSTRESS"/>
</dbReference>
<dbReference type="InterPro" id="IPR006015">
    <property type="entry name" value="Universal_stress_UspA"/>
</dbReference>
<dbReference type="Proteomes" id="UP000225706">
    <property type="component" value="Unassembled WGS sequence"/>
</dbReference>
<proteinExistence type="predicted"/>